<comment type="caution">
    <text evidence="1">The sequence shown here is derived from an EMBL/GenBank/DDBJ whole genome shotgun (WGS) entry which is preliminary data.</text>
</comment>
<name>A0ABY1SG76_9FLAO</name>
<evidence type="ECO:0000313" key="1">
    <source>
        <dbReference type="EMBL" id="SNR41921.1"/>
    </source>
</evidence>
<keyword evidence="2" id="KW-1185">Reference proteome</keyword>
<accession>A0ABY1SG76</accession>
<sequence>MINTQNLWGIVCFIIVLFTLGCKENKTKQVQIKNNLQLHVAAHLEKAKIDDEVPDVFQVSVREAEMNFKIPAFQSAAVAKYDGKWLLIGGRTVGLHSLDNDPPAFRKDKANDSIWVIDLESQQSIGVPVPKEYGRNLSATSQQYYQVNEKLYLAGGFTVKDTSAVNNWTSDLFFEIDLPSLIDYVTNNATIPLEQVFTKVIQNPYVQVTGGEMMVVNNNFYIIGGQNYQQAYVPGYTGVYTNAIRKFSLLNNNGIWQLSDTLTLEDSENLHRRDFNMTETVMYGNDSIGAVIYGGVFTDNEMAYRNPVYINGLVSGIPTIEIDTSFHQKTNLYTGAKIQAALFYNDKGWFYNHTTFLGGISYMTLKPGADSLSVPEMGNELPFSNVISSFLTDGEFYSIEKVQLPPNEILPTYLGTNATFFANPGFALKGHPEILDLNKIFNNIDFNQPVSIGYMYGGILSPVPNTFTSNGHMSTSTNKKLYEVFMTMKIPGS</sequence>
<organism evidence="1 2">
    <name type="scientific">Maribacter sedimenticola</name>
    <dbReference type="NCBI Taxonomy" id="228956"/>
    <lineage>
        <taxon>Bacteria</taxon>
        <taxon>Pseudomonadati</taxon>
        <taxon>Bacteroidota</taxon>
        <taxon>Flavobacteriia</taxon>
        <taxon>Flavobacteriales</taxon>
        <taxon>Flavobacteriaceae</taxon>
        <taxon>Maribacter</taxon>
    </lineage>
</organism>
<dbReference type="Gene3D" id="2.120.10.80">
    <property type="entry name" value="Kelch-type beta propeller"/>
    <property type="match status" value="1"/>
</dbReference>
<reference evidence="1 2" key="1">
    <citation type="submission" date="2017-06" db="EMBL/GenBank/DDBJ databases">
        <authorList>
            <person name="Varghese N."/>
            <person name="Submissions S."/>
        </authorList>
    </citation>
    <scope>NUCLEOTIDE SEQUENCE [LARGE SCALE GENOMIC DNA]</scope>
    <source>
        <strain evidence="1 2">DSM 19840</strain>
    </source>
</reference>
<protein>
    <recommendedName>
        <fullName evidence="3">Kelch motif-containing protein</fullName>
    </recommendedName>
</protein>
<dbReference type="InterPro" id="IPR015915">
    <property type="entry name" value="Kelch-typ_b-propeller"/>
</dbReference>
<proteinExistence type="predicted"/>
<gene>
    <name evidence="1" type="ORF">SAMN04488009_1544</name>
</gene>
<dbReference type="EMBL" id="FZNV01000002">
    <property type="protein sequence ID" value="SNR41921.1"/>
    <property type="molecule type" value="Genomic_DNA"/>
</dbReference>
<evidence type="ECO:0008006" key="3">
    <source>
        <dbReference type="Google" id="ProtNLM"/>
    </source>
</evidence>
<evidence type="ECO:0000313" key="2">
    <source>
        <dbReference type="Proteomes" id="UP000198337"/>
    </source>
</evidence>
<dbReference type="Proteomes" id="UP000198337">
    <property type="component" value="Unassembled WGS sequence"/>
</dbReference>
<dbReference type="RefSeq" id="WP_089260026.1">
    <property type="nucleotide sequence ID" value="NZ_FZNV01000002.1"/>
</dbReference>
<dbReference type="SUPFAM" id="SSF117281">
    <property type="entry name" value="Kelch motif"/>
    <property type="match status" value="1"/>
</dbReference>